<dbReference type="Pfam" id="PF05699">
    <property type="entry name" value="Dimer_Tnp_hAT"/>
    <property type="match status" value="1"/>
</dbReference>
<sequence>MNVEAELKQKRLRTTKRHFGYESPDEPIQDALRKMETTFFNVVVDTAISSLDERFQNLGEVNNTFGVLLDFPNLEEEDLLQKCQTLSTALTHDSQPDIDGTELAKEMKNFPPLPSNNMTNMELLTFLHEKKLTEIYPNMRVALRISATLPVTVAAAERSFSKLKLIKTYLRSTMMQERLSGLAIISINHVVSNQLSYDDVVDDFAARKTRRVKL</sequence>
<reference evidence="2 3" key="1">
    <citation type="submission" date="2022-01" db="EMBL/GenBank/DDBJ databases">
        <title>A high-quality chromosome-level genome assembly of rohu carp, Labeo rohita.</title>
        <authorList>
            <person name="Arick M.A. II"/>
            <person name="Hsu C.-Y."/>
            <person name="Magbanua Z."/>
            <person name="Pechanova O."/>
            <person name="Grover C."/>
            <person name="Miller E."/>
            <person name="Thrash A."/>
            <person name="Ezzel L."/>
            <person name="Alam S."/>
            <person name="Benzie J."/>
            <person name="Hamilton M."/>
            <person name="Karsi A."/>
            <person name="Lawrence M.L."/>
            <person name="Peterson D.G."/>
        </authorList>
    </citation>
    <scope>NUCLEOTIDE SEQUENCE [LARGE SCALE GENOMIC DNA]</scope>
    <source>
        <strain evidence="3">BAU-BD-2019</strain>
        <tissue evidence="2">Blood</tissue>
    </source>
</reference>
<dbReference type="PANTHER" id="PTHR46289">
    <property type="entry name" value="52 KDA REPRESSOR OF THE INHIBITOR OF THE PROTEIN KINASE-LIKE PROTEIN-RELATED"/>
    <property type="match status" value="1"/>
</dbReference>
<comment type="caution">
    <text evidence="2">The sequence shown here is derived from an EMBL/GenBank/DDBJ whole genome shotgun (WGS) entry which is preliminary data.</text>
</comment>
<name>A0ABQ8LAL9_LABRO</name>
<dbReference type="InterPro" id="IPR012337">
    <property type="entry name" value="RNaseH-like_sf"/>
</dbReference>
<evidence type="ECO:0000313" key="2">
    <source>
        <dbReference type="EMBL" id="KAI2646977.1"/>
    </source>
</evidence>
<dbReference type="InterPro" id="IPR008906">
    <property type="entry name" value="HATC_C_dom"/>
</dbReference>
<accession>A0ABQ8LAL9</accession>
<evidence type="ECO:0000313" key="3">
    <source>
        <dbReference type="Proteomes" id="UP000830375"/>
    </source>
</evidence>
<organism evidence="2 3">
    <name type="scientific">Labeo rohita</name>
    <name type="common">Indian major carp</name>
    <name type="synonym">Cyprinus rohita</name>
    <dbReference type="NCBI Taxonomy" id="84645"/>
    <lineage>
        <taxon>Eukaryota</taxon>
        <taxon>Metazoa</taxon>
        <taxon>Chordata</taxon>
        <taxon>Craniata</taxon>
        <taxon>Vertebrata</taxon>
        <taxon>Euteleostomi</taxon>
        <taxon>Actinopterygii</taxon>
        <taxon>Neopterygii</taxon>
        <taxon>Teleostei</taxon>
        <taxon>Ostariophysi</taxon>
        <taxon>Cypriniformes</taxon>
        <taxon>Cyprinidae</taxon>
        <taxon>Labeoninae</taxon>
        <taxon>Labeonini</taxon>
        <taxon>Labeo</taxon>
    </lineage>
</organism>
<dbReference type="SUPFAM" id="SSF53098">
    <property type="entry name" value="Ribonuclease H-like"/>
    <property type="match status" value="1"/>
</dbReference>
<evidence type="ECO:0000259" key="1">
    <source>
        <dbReference type="Pfam" id="PF05699"/>
    </source>
</evidence>
<proteinExistence type="predicted"/>
<protein>
    <submittedName>
        <fullName evidence="2">Zinc finger MYM-type protein 1</fullName>
    </submittedName>
</protein>
<feature type="domain" description="HAT C-terminal dimerisation" evidence="1">
    <location>
        <begin position="107"/>
        <end position="189"/>
    </location>
</feature>
<dbReference type="PANTHER" id="PTHR46289:SF14">
    <property type="entry name" value="DUF4371 DOMAIN-CONTAINING PROTEIN"/>
    <property type="match status" value="1"/>
</dbReference>
<dbReference type="InterPro" id="IPR052958">
    <property type="entry name" value="IFN-induced_PKR_regulator"/>
</dbReference>
<keyword evidence="3" id="KW-1185">Reference proteome</keyword>
<dbReference type="EMBL" id="JACTAM010000689">
    <property type="protein sequence ID" value="KAI2646977.1"/>
    <property type="molecule type" value="Genomic_DNA"/>
</dbReference>
<gene>
    <name evidence="2" type="ORF">H4Q32_028449</name>
</gene>
<dbReference type="Proteomes" id="UP000830375">
    <property type="component" value="Unassembled WGS sequence"/>
</dbReference>